<sequence length="49" mass="5444">MRWRPGRPIGLCIAGVGALIVLVIVLPSELWWLFLGAALIFIGILICRR</sequence>
<feature type="transmembrane region" description="Helical" evidence="1">
    <location>
        <begin position="30"/>
        <end position="47"/>
    </location>
</feature>
<keyword evidence="3" id="KW-1185">Reference proteome</keyword>
<protein>
    <submittedName>
        <fullName evidence="2">Uncharacterized protein</fullName>
    </submittedName>
</protein>
<name>A0A1M5TGW0_9FIRM</name>
<dbReference type="AlphaFoldDB" id="A0A1M5TGW0"/>
<gene>
    <name evidence="2" type="ORF">SAMN02745823_00089</name>
</gene>
<dbReference type="Proteomes" id="UP000183995">
    <property type="component" value="Unassembled WGS sequence"/>
</dbReference>
<dbReference type="STRING" id="1123282.SAMN02745823_00089"/>
<evidence type="ECO:0000313" key="3">
    <source>
        <dbReference type="Proteomes" id="UP000183995"/>
    </source>
</evidence>
<keyword evidence="1" id="KW-0472">Membrane</keyword>
<evidence type="ECO:0000313" key="2">
    <source>
        <dbReference type="EMBL" id="SHH49987.1"/>
    </source>
</evidence>
<organism evidence="2 3">
    <name type="scientific">Sporobacter termitidis DSM 10068</name>
    <dbReference type="NCBI Taxonomy" id="1123282"/>
    <lineage>
        <taxon>Bacteria</taxon>
        <taxon>Bacillati</taxon>
        <taxon>Bacillota</taxon>
        <taxon>Clostridia</taxon>
        <taxon>Eubacteriales</taxon>
        <taxon>Oscillospiraceae</taxon>
        <taxon>Sporobacter</taxon>
    </lineage>
</organism>
<reference evidence="2 3" key="1">
    <citation type="submission" date="2016-11" db="EMBL/GenBank/DDBJ databases">
        <authorList>
            <person name="Jaros S."/>
            <person name="Januszkiewicz K."/>
            <person name="Wedrychowicz H."/>
        </authorList>
    </citation>
    <scope>NUCLEOTIDE SEQUENCE [LARGE SCALE GENOMIC DNA]</scope>
    <source>
        <strain evidence="2 3">DSM 10068</strain>
    </source>
</reference>
<dbReference type="EMBL" id="FQXV01000001">
    <property type="protein sequence ID" value="SHH49987.1"/>
    <property type="molecule type" value="Genomic_DNA"/>
</dbReference>
<keyword evidence="1" id="KW-1133">Transmembrane helix</keyword>
<evidence type="ECO:0000256" key="1">
    <source>
        <dbReference type="SAM" id="Phobius"/>
    </source>
</evidence>
<feature type="transmembrane region" description="Helical" evidence="1">
    <location>
        <begin position="7"/>
        <end position="24"/>
    </location>
</feature>
<proteinExistence type="predicted"/>
<keyword evidence="1" id="KW-0812">Transmembrane</keyword>
<accession>A0A1M5TGW0</accession>